<keyword evidence="2" id="KW-1185">Reference proteome</keyword>
<reference evidence="2" key="2">
    <citation type="submission" date="2015-01" db="EMBL/GenBank/DDBJ databases">
        <title>Evolutionary Origins and Diversification of the Mycorrhizal Mutualists.</title>
        <authorList>
            <consortium name="DOE Joint Genome Institute"/>
            <consortium name="Mycorrhizal Genomics Consortium"/>
            <person name="Kohler A."/>
            <person name="Kuo A."/>
            <person name="Nagy L.G."/>
            <person name="Floudas D."/>
            <person name="Copeland A."/>
            <person name="Barry K.W."/>
            <person name="Cichocki N."/>
            <person name="Veneault-Fourrey C."/>
            <person name="LaButti K."/>
            <person name="Lindquist E.A."/>
            <person name="Lipzen A."/>
            <person name="Lundell T."/>
            <person name="Morin E."/>
            <person name="Murat C."/>
            <person name="Riley R."/>
            <person name="Ohm R."/>
            <person name="Sun H."/>
            <person name="Tunlid A."/>
            <person name="Henrissat B."/>
            <person name="Grigoriev I.V."/>
            <person name="Hibbett D.S."/>
            <person name="Martin F."/>
        </authorList>
    </citation>
    <scope>NUCLEOTIDE SEQUENCE [LARGE SCALE GENOMIC DNA]</scope>
    <source>
        <strain evidence="2">Marx 270</strain>
    </source>
</reference>
<reference evidence="1 2" key="1">
    <citation type="submission" date="2014-04" db="EMBL/GenBank/DDBJ databases">
        <authorList>
            <consortium name="DOE Joint Genome Institute"/>
            <person name="Kuo A."/>
            <person name="Kohler A."/>
            <person name="Costa M.D."/>
            <person name="Nagy L.G."/>
            <person name="Floudas D."/>
            <person name="Copeland A."/>
            <person name="Barry K.W."/>
            <person name="Cichocki N."/>
            <person name="Veneault-Fourrey C."/>
            <person name="LaButti K."/>
            <person name="Lindquist E.A."/>
            <person name="Lipzen A."/>
            <person name="Lundell T."/>
            <person name="Morin E."/>
            <person name="Murat C."/>
            <person name="Sun H."/>
            <person name="Tunlid A."/>
            <person name="Henrissat B."/>
            <person name="Grigoriev I.V."/>
            <person name="Hibbett D.S."/>
            <person name="Martin F."/>
            <person name="Nordberg H.P."/>
            <person name="Cantor M.N."/>
            <person name="Hua S.X."/>
        </authorList>
    </citation>
    <scope>NUCLEOTIDE SEQUENCE [LARGE SCALE GENOMIC DNA]</scope>
    <source>
        <strain evidence="1 2">Marx 270</strain>
    </source>
</reference>
<dbReference type="EMBL" id="KN831976">
    <property type="protein sequence ID" value="KIO03345.1"/>
    <property type="molecule type" value="Genomic_DNA"/>
</dbReference>
<evidence type="ECO:0000313" key="2">
    <source>
        <dbReference type="Proteomes" id="UP000054217"/>
    </source>
</evidence>
<dbReference type="Proteomes" id="UP000054217">
    <property type="component" value="Unassembled WGS sequence"/>
</dbReference>
<dbReference type="InParanoid" id="A0A0C3NR85"/>
<protein>
    <submittedName>
        <fullName evidence="1">Uncharacterized protein</fullName>
    </submittedName>
</protein>
<organism evidence="1 2">
    <name type="scientific">Pisolithus tinctorius Marx 270</name>
    <dbReference type="NCBI Taxonomy" id="870435"/>
    <lineage>
        <taxon>Eukaryota</taxon>
        <taxon>Fungi</taxon>
        <taxon>Dikarya</taxon>
        <taxon>Basidiomycota</taxon>
        <taxon>Agaricomycotina</taxon>
        <taxon>Agaricomycetes</taxon>
        <taxon>Agaricomycetidae</taxon>
        <taxon>Boletales</taxon>
        <taxon>Sclerodermatineae</taxon>
        <taxon>Pisolithaceae</taxon>
        <taxon>Pisolithus</taxon>
    </lineage>
</organism>
<name>A0A0C3NR85_PISTI</name>
<evidence type="ECO:0000313" key="1">
    <source>
        <dbReference type="EMBL" id="KIO03345.1"/>
    </source>
</evidence>
<dbReference type="AlphaFoldDB" id="A0A0C3NR85"/>
<accession>A0A0C3NR85</accession>
<dbReference type="HOGENOM" id="CLU_2655493_0_0_1"/>
<sequence length="76" mass="8857">MTQRERSLMECSVCTGEAASKCRTIEWTRALQSHTPKFQLDYISIMKRTKLGRQLGLYNCGTRRLNQGHPSRFESY</sequence>
<proteinExistence type="predicted"/>
<gene>
    <name evidence="1" type="ORF">M404DRAFT_1001271</name>
</gene>